<organism evidence="1 2">
    <name type="scientific">Aquincola tertiaricarbonis</name>
    <dbReference type="NCBI Taxonomy" id="391953"/>
    <lineage>
        <taxon>Bacteria</taxon>
        <taxon>Pseudomonadati</taxon>
        <taxon>Pseudomonadota</taxon>
        <taxon>Betaproteobacteria</taxon>
        <taxon>Burkholderiales</taxon>
        <taxon>Sphaerotilaceae</taxon>
        <taxon>Aquincola</taxon>
    </lineage>
</organism>
<keyword evidence="2" id="KW-1185">Reference proteome</keyword>
<dbReference type="Pfam" id="PF11731">
    <property type="entry name" value="Cdd1"/>
    <property type="match status" value="1"/>
</dbReference>
<accession>A0ABY4SCY1</accession>
<dbReference type="RefSeq" id="WP_250199382.1">
    <property type="nucleotide sequence ID" value="NZ_CP097636.1"/>
</dbReference>
<evidence type="ECO:0000313" key="2">
    <source>
        <dbReference type="Proteomes" id="UP001056201"/>
    </source>
</evidence>
<sequence>MSRTLVKSPKAECAAACQTLEQLPNIGPSLAADLRLIGIHEPRDLIGRDAFVLYQALCAKTGKRQDPCVLDTFMAATDFMRGAAAAPWWAYTPQRKLLYGQIEAAR</sequence>
<dbReference type="Proteomes" id="UP001056201">
    <property type="component" value="Chromosome 2"/>
</dbReference>
<dbReference type="EMBL" id="CP097636">
    <property type="protein sequence ID" value="URI11182.1"/>
    <property type="molecule type" value="Genomic_DNA"/>
</dbReference>
<dbReference type="InterPro" id="IPR021725">
    <property type="entry name" value="Cdd1"/>
</dbReference>
<evidence type="ECO:0000313" key="1">
    <source>
        <dbReference type="EMBL" id="URI11182.1"/>
    </source>
</evidence>
<name>A0ABY4SCY1_AQUTE</name>
<reference evidence="1" key="1">
    <citation type="submission" date="2022-05" db="EMBL/GenBank/DDBJ databases">
        <title>An RpoN-dependent PEP-CTERM gene is involved in floc formation of an Aquincola tertiaricarbonis strain.</title>
        <authorList>
            <person name="Qiu D."/>
            <person name="Xia M."/>
        </authorList>
    </citation>
    <scope>NUCLEOTIDE SEQUENCE</scope>
    <source>
        <strain evidence="1">RN12</strain>
    </source>
</reference>
<proteinExistence type="predicted"/>
<gene>
    <name evidence="1" type="ORF">MW290_19680</name>
</gene>
<dbReference type="Gene3D" id="1.10.150.20">
    <property type="entry name" value="5' to 3' exonuclease, C-terminal subdomain"/>
    <property type="match status" value="1"/>
</dbReference>
<protein>
    <submittedName>
        <fullName evidence="1">Helix-hairpin-helix domain-containing protein</fullName>
    </submittedName>
</protein>